<evidence type="ECO:0000259" key="5">
    <source>
        <dbReference type="PROSITE" id="PS50931"/>
    </source>
</evidence>
<dbReference type="Pfam" id="PF03466">
    <property type="entry name" value="LysR_substrate"/>
    <property type="match status" value="1"/>
</dbReference>
<comment type="similarity">
    <text evidence="1">Belongs to the LysR transcriptional regulatory family.</text>
</comment>
<protein>
    <submittedName>
        <fullName evidence="6">LysR family transcriptional regulator</fullName>
    </submittedName>
</protein>
<comment type="caution">
    <text evidence="6">The sequence shown here is derived from an EMBL/GenBank/DDBJ whole genome shotgun (WGS) entry which is preliminary data.</text>
</comment>
<dbReference type="Pfam" id="PF00126">
    <property type="entry name" value="HTH_1"/>
    <property type="match status" value="1"/>
</dbReference>
<gene>
    <name evidence="6" type="ORF">ACFQS8_04205</name>
</gene>
<organism evidence="6 7">
    <name type="scientific">Hirschia litorea</name>
    <dbReference type="NCBI Taxonomy" id="1199156"/>
    <lineage>
        <taxon>Bacteria</taxon>
        <taxon>Pseudomonadati</taxon>
        <taxon>Pseudomonadota</taxon>
        <taxon>Alphaproteobacteria</taxon>
        <taxon>Hyphomonadales</taxon>
        <taxon>Hyphomonadaceae</taxon>
        <taxon>Hirschia</taxon>
    </lineage>
</organism>
<keyword evidence="7" id="KW-1185">Reference proteome</keyword>
<dbReference type="SUPFAM" id="SSF46785">
    <property type="entry name" value="Winged helix' DNA-binding domain"/>
    <property type="match status" value="1"/>
</dbReference>
<dbReference type="Gene3D" id="1.10.10.10">
    <property type="entry name" value="Winged helix-like DNA-binding domain superfamily/Winged helix DNA-binding domain"/>
    <property type="match status" value="1"/>
</dbReference>
<dbReference type="EMBL" id="JBHTBR010000002">
    <property type="protein sequence ID" value="MFC7290807.1"/>
    <property type="molecule type" value="Genomic_DNA"/>
</dbReference>
<dbReference type="PROSITE" id="PS50931">
    <property type="entry name" value="HTH_LYSR"/>
    <property type="match status" value="1"/>
</dbReference>
<name>A0ABW2IIZ6_9PROT</name>
<dbReference type="PRINTS" id="PR00039">
    <property type="entry name" value="HTHLYSR"/>
</dbReference>
<evidence type="ECO:0000256" key="4">
    <source>
        <dbReference type="ARBA" id="ARBA00023163"/>
    </source>
</evidence>
<proteinExistence type="inferred from homology"/>
<keyword evidence="2" id="KW-0805">Transcription regulation</keyword>
<keyword evidence="3" id="KW-0238">DNA-binding</keyword>
<dbReference type="RefSeq" id="WP_382166010.1">
    <property type="nucleotide sequence ID" value="NZ_JBHTBR010000002.1"/>
</dbReference>
<keyword evidence="4" id="KW-0804">Transcription</keyword>
<dbReference type="InterPro" id="IPR000847">
    <property type="entry name" value="LysR_HTH_N"/>
</dbReference>
<dbReference type="CDD" id="cd08422">
    <property type="entry name" value="PBP2_CrgA_like"/>
    <property type="match status" value="1"/>
</dbReference>
<dbReference type="PANTHER" id="PTHR30537">
    <property type="entry name" value="HTH-TYPE TRANSCRIPTIONAL REGULATOR"/>
    <property type="match status" value="1"/>
</dbReference>
<dbReference type="InterPro" id="IPR005119">
    <property type="entry name" value="LysR_subst-bd"/>
</dbReference>
<evidence type="ECO:0000256" key="2">
    <source>
        <dbReference type="ARBA" id="ARBA00023015"/>
    </source>
</evidence>
<reference evidence="7" key="1">
    <citation type="journal article" date="2019" name="Int. J. Syst. Evol. Microbiol.">
        <title>The Global Catalogue of Microorganisms (GCM) 10K type strain sequencing project: providing services to taxonomists for standard genome sequencing and annotation.</title>
        <authorList>
            <consortium name="The Broad Institute Genomics Platform"/>
            <consortium name="The Broad Institute Genome Sequencing Center for Infectious Disease"/>
            <person name="Wu L."/>
            <person name="Ma J."/>
        </authorList>
    </citation>
    <scope>NUCLEOTIDE SEQUENCE [LARGE SCALE GENOMIC DNA]</scope>
    <source>
        <strain evidence="7">CCUG 51308</strain>
    </source>
</reference>
<dbReference type="InterPro" id="IPR036388">
    <property type="entry name" value="WH-like_DNA-bd_sf"/>
</dbReference>
<dbReference type="Gene3D" id="3.40.190.290">
    <property type="match status" value="1"/>
</dbReference>
<evidence type="ECO:0000256" key="3">
    <source>
        <dbReference type="ARBA" id="ARBA00023125"/>
    </source>
</evidence>
<dbReference type="SUPFAM" id="SSF53850">
    <property type="entry name" value="Periplasmic binding protein-like II"/>
    <property type="match status" value="1"/>
</dbReference>
<dbReference type="InterPro" id="IPR058163">
    <property type="entry name" value="LysR-type_TF_proteobact-type"/>
</dbReference>
<dbReference type="InterPro" id="IPR036390">
    <property type="entry name" value="WH_DNA-bd_sf"/>
</dbReference>
<evidence type="ECO:0000256" key="1">
    <source>
        <dbReference type="ARBA" id="ARBA00009437"/>
    </source>
</evidence>
<evidence type="ECO:0000313" key="7">
    <source>
        <dbReference type="Proteomes" id="UP001596492"/>
    </source>
</evidence>
<feature type="domain" description="HTH lysR-type" evidence="5">
    <location>
        <begin position="5"/>
        <end position="62"/>
    </location>
</feature>
<accession>A0ABW2IIZ6</accession>
<dbReference type="PANTHER" id="PTHR30537:SF3">
    <property type="entry name" value="TRANSCRIPTIONAL REGULATORY PROTEIN"/>
    <property type="match status" value="1"/>
</dbReference>
<sequence length="297" mass="32550">MSKFISWDDQRLFLAVLEEGSLSAAARKLGMSQPTVRKRLECLESALGTTLFTRSVNGLSPTRKAIGLQDAAMKMALASDLFIRQASTEAGETSGTVRLSVPEFMGIEVVPSILTQLHAKHPDLHIELELSNRPANLLEQEVDIAIRTVAPHQDALVAQKVMPRPLAFYASKEYLARKGVPQTLADFSKHSLIGPDRNLRDLAFAAGFDPHFTPASLALRCDSHPAQLAAARAGFGICIAQTLVGDDDPNLQRLLPDFTVATLDVWVVMHEDLRDEPRVRSVFNCLVTHLTAKTKAH</sequence>
<dbReference type="Proteomes" id="UP001596492">
    <property type="component" value="Unassembled WGS sequence"/>
</dbReference>
<evidence type="ECO:0000313" key="6">
    <source>
        <dbReference type="EMBL" id="MFC7290807.1"/>
    </source>
</evidence>